<comment type="similarity">
    <text evidence="1">Belongs to the SGT1 family.</text>
</comment>
<dbReference type="InterPro" id="IPR007699">
    <property type="entry name" value="SGS_dom"/>
</dbReference>
<dbReference type="Proteomes" id="UP001150538">
    <property type="component" value="Unassembled WGS sequence"/>
</dbReference>
<dbReference type="EMBL" id="JANBPU010000009">
    <property type="protein sequence ID" value="KAJ1920834.1"/>
    <property type="molecule type" value="Genomic_DNA"/>
</dbReference>
<dbReference type="Gene3D" id="1.25.40.10">
    <property type="entry name" value="Tetratricopeptide repeat domain"/>
    <property type="match status" value="1"/>
</dbReference>
<dbReference type="GO" id="GO:0051087">
    <property type="term" value="F:protein-folding chaperone binding"/>
    <property type="evidence" value="ECO:0007669"/>
    <property type="project" value="InterPro"/>
</dbReference>
<comment type="caution">
    <text evidence="4">The sequence shown here is derived from an EMBL/GenBank/DDBJ whole genome shotgun (WGS) entry which is preliminary data.</text>
</comment>
<gene>
    <name evidence="4" type="primary">SGT1</name>
    <name evidence="4" type="ORF">H4219_001071</name>
</gene>
<dbReference type="SMART" id="SM00028">
    <property type="entry name" value="TPR"/>
    <property type="match status" value="2"/>
</dbReference>
<dbReference type="PROSITE" id="PS51203">
    <property type="entry name" value="CS"/>
    <property type="match status" value="1"/>
</dbReference>
<dbReference type="AlphaFoldDB" id="A0A9W8A5M1"/>
<organism evidence="4 5">
    <name type="scientific">Mycoemilia scoparia</name>
    <dbReference type="NCBI Taxonomy" id="417184"/>
    <lineage>
        <taxon>Eukaryota</taxon>
        <taxon>Fungi</taxon>
        <taxon>Fungi incertae sedis</taxon>
        <taxon>Zoopagomycota</taxon>
        <taxon>Kickxellomycotina</taxon>
        <taxon>Kickxellomycetes</taxon>
        <taxon>Kickxellales</taxon>
        <taxon>Kickxellaceae</taxon>
        <taxon>Mycoemilia</taxon>
    </lineage>
</organism>
<evidence type="ECO:0000259" key="2">
    <source>
        <dbReference type="PROSITE" id="PS51048"/>
    </source>
</evidence>
<dbReference type="SUPFAM" id="SSF48452">
    <property type="entry name" value="TPR-like"/>
    <property type="match status" value="1"/>
</dbReference>
<evidence type="ECO:0000313" key="5">
    <source>
        <dbReference type="Proteomes" id="UP001150538"/>
    </source>
</evidence>
<dbReference type="InterPro" id="IPR019734">
    <property type="entry name" value="TPR_rpt"/>
</dbReference>
<sequence length="347" mass="39890">MSKQQAKKYFEEANNSFFDGDYDASLDFIGKAIKEDPNSPDYLFRRAQIHQQLKNFESAAGDAKQVIDLTKGKPEFLKVYYKALHLYGKHLFETEKYLEATLVFLEAKSINSEDSVNNEYIEKTKEHVSEEELSAAQEKAKRDDINEALKRKEKDIKHQWYQNDTHVTVDIFARKAKKDNVTLNLAEESVEFKWKTSDGTEVSKTFTPLFSEIVPKESSYEVLSTKVELKLKKKIAGIKWSELFKTEKKSSGPPVASYPTSSHKHHNWDKIAKDTETDPELKAEGEQALNELFQKIYRDADDDTRRAMIKSYQESNGTTLSTNWAEVSKGVVETKPPESMVAKKYEI</sequence>
<dbReference type="InterPro" id="IPR044563">
    <property type="entry name" value="Sgt1-like"/>
</dbReference>
<dbReference type="Pfam" id="PF05002">
    <property type="entry name" value="SGS"/>
    <property type="match status" value="1"/>
</dbReference>
<evidence type="ECO:0000256" key="1">
    <source>
        <dbReference type="ARBA" id="ARBA00008509"/>
    </source>
</evidence>
<dbReference type="OrthoDB" id="1898560at2759"/>
<keyword evidence="5" id="KW-1185">Reference proteome</keyword>
<dbReference type="Pfam" id="PF04969">
    <property type="entry name" value="CS"/>
    <property type="match status" value="1"/>
</dbReference>
<dbReference type="Gene3D" id="2.60.40.790">
    <property type="match status" value="1"/>
</dbReference>
<dbReference type="PROSITE" id="PS51048">
    <property type="entry name" value="SGS"/>
    <property type="match status" value="1"/>
</dbReference>
<dbReference type="SUPFAM" id="SSF49764">
    <property type="entry name" value="HSP20-like chaperones"/>
    <property type="match status" value="1"/>
</dbReference>
<dbReference type="CDD" id="cd06466">
    <property type="entry name" value="p23_CS_SGT1_like"/>
    <property type="match status" value="1"/>
</dbReference>
<evidence type="ECO:0000259" key="3">
    <source>
        <dbReference type="PROSITE" id="PS51203"/>
    </source>
</evidence>
<reference evidence="4" key="1">
    <citation type="submission" date="2022-07" db="EMBL/GenBank/DDBJ databases">
        <title>Phylogenomic reconstructions and comparative analyses of Kickxellomycotina fungi.</title>
        <authorList>
            <person name="Reynolds N.K."/>
            <person name="Stajich J.E."/>
            <person name="Barry K."/>
            <person name="Grigoriev I.V."/>
            <person name="Crous P."/>
            <person name="Smith M.E."/>
        </authorList>
    </citation>
    <scope>NUCLEOTIDE SEQUENCE</scope>
    <source>
        <strain evidence="4">NBRC 100468</strain>
    </source>
</reference>
<feature type="domain" description="SGS" evidence="2">
    <location>
        <begin position="257"/>
        <end position="347"/>
    </location>
</feature>
<protein>
    <submittedName>
        <fullName evidence="4">Cochaperone protein</fullName>
    </submittedName>
</protein>
<dbReference type="PANTHER" id="PTHR45862">
    <property type="entry name" value="PROTEIN SGT1 HOMOLOG"/>
    <property type="match status" value="1"/>
</dbReference>
<proteinExistence type="inferred from homology"/>
<name>A0A9W8A5M1_9FUNG</name>
<dbReference type="InterPro" id="IPR008978">
    <property type="entry name" value="HSP20-like_chaperone"/>
</dbReference>
<dbReference type="InterPro" id="IPR007052">
    <property type="entry name" value="CS_dom"/>
</dbReference>
<accession>A0A9W8A5M1</accession>
<feature type="domain" description="CS" evidence="3">
    <location>
        <begin position="153"/>
        <end position="244"/>
    </location>
</feature>
<dbReference type="InterPro" id="IPR011990">
    <property type="entry name" value="TPR-like_helical_dom_sf"/>
</dbReference>
<evidence type="ECO:0000313" key="4">
    <source>
        <dbReference type="EMBL" id="KAJ1920834.1"/>
    </source>
</evidence>